<dbReference type="EMBL" id="BQFW01000002">
    <property type="protein sequence ID" value="GJJ69429.1"/>
    <property type="molecule type" value="Genomic_DNA"/>
</dbReference>
<name>A0A9P3LSZ4_9FUNG</name>
<evidence type="ECO:0000256" key="1">
    <source>
        <dbReference type="ARBA" id="ARBA00023125"/>
    </source>
</evidence>
<feature type="compositionally biased region" description="Low complexity" evidence="4">
    <location>
        <begin position="22"/>
        <end position="37"/>
    </location>
</feature>
<dbReference type="OrthoDB" id="5954824at2759"/>
<keyword evidence="2 3" id="KW-0539">Nucleus</keyword>
<feature type="compositionally biased region" description="Polar residues" evidence="4">
    <location>
        <begin position="756"/>
        <end position="765"/>
    </location>
</feature>
<dbReference type="PROSITE" id="PS00658">
    <property type="entry name" value="FORK_HEAD_2"/>
    <property type="match status" value="1"/>
</dbReference>
<proteinExistence type="predicted"/>
<dbReference type="GO" id="GO:0000978">
    <property type="term" value="F:RNA polymerase II cis-regulatory region sequence-specific DNA binding"/>
    <property type="evidence" value="ECO:0007669"/>
    <property type="project" value="TreeGrafter"/>
</dbReference>
<protein>
    <recommendedName>
        <fullName evidence="5">Fork-head domain-containing protein</fullName>
    </recommendedName>
</protein>
<comment type="caution">
    <text evidence="6">The sequence shown here is derived from an EMBL/GenBank/DDBJ whole genome shotgun (WGS) entry which is preliminary data.</text>
</comment>
<evidence type="ECO:0000313" key="7">
    <source>
        <dbReference type="Proteomes" id="UP000827284"/>
    </source>
</evidence>
<feature type="compositionally biased region" description="Low complexity" evidence="4">
    <location>
        <begin position="62"/>
        <end position="71"/>
    </location>
</feature>
<dbReference type="PANTHER" id="PTHR11829:SF343">
    <property type="entry name" value="FORK-HEAD DOMAIN-CONTAINING PROTEIN"/>
    <property type="match status" value="1"/>
</dbReference>
<evidence type="ECO:0000313" key="6">
    <source>
        <dbReference type="EMBL" id="GJJ69429.1"/>
    </source>
</evidence>
<gene>
    <name evidence="6" type="ORF">EMPS_01775</name>
</gene>
<sequence length="1046" mass="113375">MLHAPPLPLPLSNMPIVLNLNPSQPTPSAQQQQQQDPQHPPSTELEPAAALDQRGRLRQSSRRTLSSQSLVRLKKDVEASLLLGNNNDTNSNNHNNSNNDNNNDSPATGDAVVAGDLQESDLSESRSAALTAAASARLGRKLLLSHSRCPSPTPSGATLSSLSSASPSSSVCASPVLSTVSAITTRSTVVANCRPFVTSAVLVPVSVCAHASPLLEIGNTESFSGNEPVLSTSTSTTTTFSTATTARSLQERRGKENYQPEPRGIRVSRSSSTASTGRVPQRSSESETPSCLQLDSSNSNSNSSDTTHKPIVPSAGNVVAAAEQRNRVRVSTAQETGRMTETAGESHTPVAVSSGGQRENQSKDPIPGPAIPPATPAGTAAVVDVTEKPAISYANLILQAISESPLQRLTLCDIYAWIKDRHPYYQYSSSGWQNSIRHNLSLNKAFQKLERNMGEPGKGCFWTLHEDAHAICAASACKKTKKSEEAPSDNGSLSKDQTSVAGTVRAKSTSASLPRLNCQRQDLRRPTPKRYSSARALTPPESVSGLHTSGNAASLPESVHSPAALDDTEEPMSPRRSGRARRPPRAKEIDEYTVHTPSGASSLSTPPWSPGRDESDDEDKTEGLKESSSEDSNLLSPSESKAKAAILAQAAPAQMTSQRIRRPPQNLADFVSSEDFKAAPYTKRPVGRPPLMSAASSPNLIGDKDRLDRKRSRDDLVKALQNDDDQSEPHSKFDREMKRERSASSAEPASAPLPMSQGSNSTSLTRPPLPHRPASVSLSALSHSKRPSEDFSSRNGKKQRRDAEQRHQERQRSRSGSRSQSSENVYERRRREGKREIMVASEDDWSDSDFDCLRDEEENYRMSLRRAGLDDRRHLEGFGRGSQSDGVGLLLDPSAITYGFDSCDAEYILNFNQGPLFNNVSWPEFSDSKEDALVPASSMADQNETDSQELDYIQKEWALLTANISQGPGSPTDELLLLNNIDLEADEDSPNRSETPEMQLPLRLEDCAMEATHAVLELNKVASSCSSAKEDDVEFLKDYIGWSLCD</sequence>
<dbReference type="GO" id="GO:0000981">
    <property type="term" value="F:DNA-binding transcription factor activity, RNA polymerase II-specific"/>
    <property type="evidence" value="ECO:0007669"/>
    <property type="project" value="TreeGrafter"/>
</dbReference>
<feature type="compositionally biased region" description="Pro residues" evidence="4">
    <location>
        <begin position="366"/>
        <end position="375"/>
    </location>
</feature>
<feature type="compositionally biased region" description="Polar residues" evidence="4">
    <location>
        <begin position="329"/>
        <end position="345"/>
    </location>
</feature>
<accession>A0A9P3LSZ4</accession>
<organism evidence="6 7">
    <name type="scientific">Entomortierella parvispora</name>
    <dbReference type="NCBI Taxonomy" id="205924"/>
    <lineage>
        <taxon>Eukaryota</taxon>
        <taxon>Fungi</taxon>
        <taxon>Fungi incertae sedis</taxon>
        <taxon>Mucoromycota</taxon>
        <taxon>Mortierellomycotina</taxon>
        <taxon>Mortierellomycetes</taxon>
        <taxon>Mortierellales</taxon>
        <taxon>Mortierellaceae</taxon>
        <taxon>Entomortierella</taxon>
    </lineage>
</organism>
<feature type="compositionally biased region" description="Low complexity" evidence="4">
    <location>
        <begin position="814"/>
        <end position="823"/>
    </location>
</feature>
<dbReference type="InterPro" id="IPR001766">
    <property type="entry name" value="Fork_head_dom"/>
</dbReference>
<dbReference type="Pfam" id="PF00250">
    <property type="entry name" value="Forkhead"/>
    <property type="match status" value="1"/>
</dbReference>
<feature type="compositionally biased region" description="Basic and acidic residues" evidence="4">
    <location>
        <begin position="727"/>
        <end position="742"/>
    </location>
</feature>
<feature type="compositionally biased region" description="Low complexity" evidence="4">
    <location>
        <begin position="743"/>
        <end position="752"/>
    </location>
</feature>
<feature type="compositionally biased region" description="Low complexity" evidence="4">
    <location>
        <begin position="231"/>
        <end position="246"/>
    </location>
</feature>
<feature type="region of interest" description="Disordered" evidence="4">
    <location>
        <begin position="483"/>
        <end position="833"/>
    </location>
</feature>
<reference evidence="6" key="2">
    <citation type="journal article" date="2022" name="Microbiol. Resour. Announc.">
        <title>Whole-Genome Sequence of Entomortierella parvispora E1425, a Mucoromycotan Fungus Associated with Burkholderiaceae-Related Endosymbiotic Bacteria.</title>
        <authorList>
            <person name="Herlambang A."/>
            <person name="Guo Y."/>
            <person name="Takashima Y."/>
            <person name="Narisawa K."/>
            <person name="Ohta H."/>
            <person name="Nishizawa T."/>
        </authorList>
    </citation>
    <scope>NUCLEOTIDE SEQUENCE</scope>
    <source>
        <strain evidence="6">E1425</strain>
    </source>
</reference>
<keyword evidence="1 3" id="KW-0238">DNA-binding</keyword>
<evidence type="ECO:0000256" key="2">
    <source>
        <dbReference type="ARBA" id="ARBA00023242"/>
    </source>
</evidence>
<dbReference type="InterPro" id="IPR036388">
    <property type="entry name" value="WH-like_DNA-bd_sf"/>
</dbReference>
<dbReference type="SUPFAM" id="SSF46785">
    <property type="entry name" value="Winged helix' DNA-binding domain"/>
    <property type="match status" value="1"/>
</dbReference>
<feature type="compositionally biased region" description="Basic and acidic residues" evidence="4">
    <location>
        <begin position="702"/>
        <end position="717"/>
    </location>
</feature>
<evidence type="ECO:0000256" key="3">
    <source>
        <dbReference type="PROSITE-ProRule" id="PRU00089"/>
    </source>
</evidence>
<dbReference type="AlphaFoldDB" id="A0A9P3LSZ4"/>
<dbReference type="FunFam" id="1.10.10.10:FF:000135">
    <property type="entry name" value="forkhead box protein G1"/>
    <property type="match status" value="1"/>
</dbReference>
<feature type="region of interest" description="Disordered" evidence="4">
    <location>
        <begin position="83"/>
        <end position="111"/>
    </location>
</feature>
<feature type="compositionally biased region" description="Low complexity" evidence="4">
    <location>
        <begin position="85"/>
        <end position="105"/>
    </location>
</feature>
<feature type="domain" description="Fork-head" evidence="5">
    <location>
        <begin position="388"/>
        <end position="482"/>
    </location>
</feature>
<feature type="compositionally biased region" description="Polar residues" evidence="4">
    <location>
        <begin position="595"/>
        <end position="606"/>
    </location>
</feature>
<feature type="compositionally biased region" description="Basic and acidic residues" evidence="4">
    <location>
        <begin position="249"/>
        <end position="258"/>
    </location>
</feature>
<dbReference type="CDD" id="cd00059">
    <property type="entry name" value="FH_FOX"/>
    <property type="match status" value="1"/>
</dbReference>
<comment type="subcellular location">
    <subcellularLocation>
        <location evidence="3">Nucleus</location>
    </subcellularLocation>
</comment>
<feature type="compositionally biased region" description="Polar residues" evidence="4">
    <location>
        <begin position="489"/>
        <end position="512"/>
    </location>
</feature>
<dbReference type="InterPro" id="IPR030456">
    <property type="entry name" value="TF_fork_head_CS_2"/>
</dbReference>
<reference evidence="6" key="1">
    <citation type="submission" date="2021-11" db="EMBL/GenBank/DDBJ databases">
        <authorList>
            <person name="Herlambang A."/>
            <person name="Guo Y."/>
            <person name="Takashima Y."/>
            <person name="Nishizawa T."/>
        </authorList>
    </citation>
    <scope>NUCLEOTIDE SEQUENCE</scope>
    <source>
        <strain evidence="6">E1425</strain>
    </source>
</reference>
<feature type="compositionally biased region" description="Basic and acidic residues" evidence="4">
    <location>
        <begin position="801"/>
        <end position="812"/>
    </location>
</feature>
<dbReference type="InterPro" id="IPR050211">
    <property type="entry name" value="FOX_domain-containing"/>
</dbReference>
<evidence type="ECO:0000256" key="4">
    <source>
        <dbReference type="SAM" id="MobiDB-lite"/>
    </source>
</evidence>
<dbReference type="Gene3D" id="1.10.10.10">
    <property type="entry name" value="Winged helix-like DNA-binding domain superfamily/Winged helix DNA-binding domain"/>
    <property type="match status" value="1"/>
</dbReference>
<dbReference type="PROSITE" id="PS50039">
    <property type="entry name" value="FORK_HEAD_3"/>
    <property type="match status" value="1"/>
</dbReference>
<feature type="region of interest" description="Disordered" evidence="4">
    <location>
        <begin position="1"/>
        <end position="71"/>
    </location>
</feature>
<evidence type="ECO:0000259" key="5">
    <source>
        <dbReference type="PROSITE" id="PS50039"/>
    </source>
</evidence>
<keyword evidence="7" id="KW-1185">Reference proteome</keyword>
<dbReference type="PRINTS" id="PR00053">
    <property type="entry name" value="FORKHEAD"/>
</dbReference>
<dbReference type="GO" id="GO:0005634">
    <property type="term" value="C:nucleus"/>
    <property type="evidence" value="ECO:0007669"/>
    <property type="project" value="UniProtKB-SubCell"/>
</dbReference>
<feature type="compositionally biased region" description="Low complexity" evidence="4">
    <location>
        <begin position="630"/>
        <end position="653"/>
    </location>
</feature>
<dbReference type="Proteomes" id="UP000827284">
    <property type="component" value="Unassembled WGS sequence"/>
</dbReference>
<dbReference type="SMART" id="SM00339">
    <property type="entry name" value="FH"/>
    <property type="match status" value="1"/>
</dbReference>
<dbReference type="PANTHER" id="PTHR11829">
    <property type="entry name" value="FORKHEAD BOX PROTEIN"/>
    <property type="match status" value="1"/>
</dbReference>
<feature type="region of interest" description="Disordered" evidence="4">
    <location>
        <begin position="219"/>
        <end position="375"/>
    </location>
</feature>
<feature type="compositionally biased region" description="Polar residues" evidence="4">
    <location>
        <begin position="268"/>
        <end position="295"/>
    </location>
</feature>
<dbReference type="InterPro" id="IPR036390">
    <property type="entry name" value="WH_DNA-bd_sf"/>
</dbReference>
<feature type="DNA-binding region" description="Fork-head" evidence="3">
    <location>
        <begin position="388"/>
        <end position="482"/>
    </location>
</feature>